<evidence type="ECO:0000256" key="4">
    <source>
        <dbReference type="ARBA" id="ARBA00023163"/>
    </source>
</evidence>
<reference evidence="7 8" key="1">
    <citation type="submission" date="2017-04" db="EMBL/GenBank/DDBJ databases">
        <authorList>
            <person name="Afonso C.L."/>
            <person name="Miller P.J."/>
            <person name="Scott M.A."/>
            <person name="Spackman E."/>
            <person name="Goraichik I."/>
            <person name="Dimitrov K.M."/>
            <person name="Suarez D.L."/>
            <person name="Swayne D.E."/>
        </authorList>
    </citation>
    <scope>NUCLEOTIDE SEQUENCE [LARGE SCALE GENOMIC DNA]</scope>
    <source>
        <strain evidence="7 8">USBA 355</strain>
    </source>
</reference>
<keyword evidence="2" id="KW-0805">Transcription regulation</keyword>
<evidence type="ECO:0000256" key="5">
    <source>
        <dbReference type="SAM" id="MobiDB-lite"/>
    </source>
</evidence>
<dbReference type="Gene3D" id="1.10.260.40">
    <property type="entry name" value="lambda repressor-like DNA-binding domains"/>
    <property type="match status" value="1"/>
</dbReference>
<dbReference type="GO" id="GO:0003677">
    <property type="term" value="F:DNA binding"/>
    <property type="evidence" value="ECO:0007669"/>
    <property type="project" value="UniProtKB-KW"/>
</dbReference>
<proteinExistence type="inferred from homology"/>
<feature type="domain" description="Ner winged helix-turn-helix DNA-binding" evidence="6">
    <location>
        <begin position="8"/>
        <end position="78"/>
    </location>
</feature>
<gene>
    <name evidence="7" type="ORF">SAMN05428998_1651</name>
</gene>
<organism evidence="7 8">
    <name type="scientific">Tistlia consotensis USBA 355</name>
    <dbReference type="NCBI Taxonomy" id="560819"/>
    <lineage>
        <taxon>Bacteria</taxon>
        <taxon>Pseudomonadati</taxon>
        <taxon>Pseudomonadota</taxon>
        <taxon>Alphaproteobacteria</taxon>
        <taxon>Rhodospirillales</taxon>
        <taxon>Rhodovibrionaceae</taxon>
        <taxon>Tistlia</taxon>
    </lineage>
</organism>
<comment type="similarity">
    <text evidence="1">Belongs to the ner transcriptional regulatory family.</text>
</comment>
<evidence type="ECO:0000256" key="2">
    <source>
        <dbReference type="ARBA" id="ARBA00023015"/>
    </source>
</evidence>
<keyword evidence="4" id="KW-0804">Transcription</keyword>
<name>A0A1Y6CYE5_9PROT</name>
<evidence type="ECO:0000256" key="3">
    <source>
        <dbReference type="ARBA" id="ARBA00023125"/>
    </source>
</evidence>
<feature type="region of interest" description="Disordered" evidence="5">
    <location>
        <begin position="72"/>
        <end position="104"/>
    </location>
</feature>
<evidence type="ECO:0000313" key="7">
    <source>
        <dbReference type="EMBL" id="SMF85514.1"/>
    </source>
</evidence>
<dbReference type="AlphaFoldDB" id="A0A1Y6CYE5"/>
<feature type="compositionally biased region" description="Basic residues" evidence="5">
    <location>
        <begin position="93"/>
        <end position="104"/>
    </location>
</feature>
<keyword evidence="8" id="KW-1185">Reference proteome</keyword>
<dbReference type="EMBL" id="FWZX01000065">
    <property type="protein sequence ID" value="SMF85514.1"/>
    <property type="molecule type" value="Genomic_DNA"/>
</dbReference>
<accession>A0A1Y6CYE5</accession>
<protein>
    <submittedName>
        <fullName evidence="7">Transcriptional regulator, Nlp family</fullName>
    </submittedName>
</protein>
<evidence type="ECO:0000313" key="8">
    <source>
        <dbReference type="Proteomes" id="UP000192917"/>
    </source>
</evidence>
<sequence length="104" mass="11457">MADTPQGWHPEDIRAALRKRHGTIAAFARKIGYAQSSLSNVLAYGRYVPGPMRAIAEDLGAGLFSLWPHFHHPDGTPRQGRGATNVDKDSAAGRRRNVQRRRAA</sequence>
<evidence type="ECO:0000259" key="6">
    <source>
        <dbReference type="Pfam" id="PF13693"/>
    </source>
</evidence>
<keyword evidence="3" id="KW-0238">DNA-binding</keyword>
<dbReference type="Pfam" id="PF13693">
    <property type="entry name" value="HTH_35"/>
    <property type="match status" value="1"/>
</dbReference>
<dbReference type="InterPro" id="IPR038722">
    <property type="entry name" value="Ner_HTH_dom"/>
</dbReference>
<dbReference type="InterPro" id="IPR010982">
    <property type="entry name" value="Lambda_DNA-bd_dom_sf"/>
</dbReference>
<evidence type="ECO:0000256" key="1">
    <source>
        <dbReference type="ARBA" id="ARBA00006157"/>
    </source>
</evidence>
<dbReference type="SUPFAM" id="SSF47413">
    <property type="entry name" value="lambda repressor-like DNA-binding domains"/>
    <property type="match status" value="1"/>
</dbReference>
<dbReference type="Proteomes" id="UP000192917">
    <property type="component" value="Unassembled WGS sequence"/>
</dbReference>